<dbReference type="Gene3D" id="3.30.420.280">
    <property type="match status" value="1"/>
</dbReference>
<dbReference type="Pfam" id="PF17288">
    <property type="entry name" value="Terminase_3C"/>
    <property type="match status" value="1"/>
</dbReference>
<keyword evidence="4" id="KW-1185">Reference proteome</keyword>
<organism evidence="3 4">
    <name type="scientific">Sneathia sanguinegens</name>
    <dbReference type="NCBI Taxonomy" id="40543"/>
    <lineage>
        <taxon>Bacteria</taxon>
        <taxon>Fusobacteriati</taxon>
        <taxon>Fusobacteriota</taxon>
        <taxon>Fusobacteriia</taxon>
        <taxon>Fusobacteriales</taxon>
        <taxon>Leptotrichiaceae</taxon>
        <taxon>Sneathia</taxon>
    </lineage>
</organism>
<dbReference type="InterPro" id="IPR035412">
    <property type="entry name" value="Terminase_L_N"/>
</dbReference>
<feature type="domain" description="Phage terminase large subunit N-terminal" evidence="1">
    <location>
        <begin position="23"/>
        <end position="225"/>
    </location>
</feature>
<evidence type="ECO:0000313" key="4">
    <source>
        <dbReference type="Proteomes" id="UP001225134"/>
    </source>
</evidence>
<comment type="caution">
    <text evidence="3">The sequence shown here is derived from an EMBL/GenBank/DDBJ whole genome shotgun (WGS) entry which is preliminary data.</text>
</comment>
<dbReference type="InterPro" id="IPR006437">
    <property type="entry name" value="Phage_terminase_lsu"/>
</dbReference>
<gene>
    <name evidence="3" type="ORF">QQA45_04795</name>
</gene>
<dbReference type="Proteomes" id="UP001225134">
    <property type="component" value="Unassembled WGS sequence"/>
</dbReference>
<dbReference type="NCBIfam" id="TIGR01547">
    <property type="entry name" value="phage_term_2"/>
    <property type="match status" value="1"/>
</dbReference>
<dbReference type="InterPro" id="IPR044269">
    <property type="entry name" value="Terminase_large_su_SPP1-like"/>
</dbReference>
<dbReference type="Pfam" id="PF04466">
    <property type="entry name" value="Terminase_3"/>
    <property type="match status" value="1"/>
</dbReference>
<dbReference type="Gene3D" id="3.40.50.300">
    <property type="entry name" value="P-loop containing nucleotide triphosphate hydrolases"/>
    <property type="match status" value="1"/>
</dbReference>
<dbReference type="EMBL" id="JASSPP010000007">
    <property type="protein sequence ID" value="MDK9580832.1"/>
    <property type="molecule type" value="Genomic_DNA"/>
</dbReference>
<feature type="domain" description="Phage terminase large subunit C-terminal" evidence="2">
    <location>
        <begin position="261"/>
        <end position="402"/>
    </location>
</feature>
<accession>A0ABT7HKX3</accession>
<evidence type="ECO:0000259" key="1">
    <source>
        <dbReference type="Pfam" id="PF04466"/>
    </source>
</evidence>
<protein>
    <submittedName>
        <fullName evidence="3">PBSX family phage terminase large subunit</fullName>
    </submittedName>
</protein>
<proteinExistence type="inferred from homology"/>
<evidence type="ECO:0000313" key="3">
    <source>
        <dbReference type="EMBL" id="MDK9580832.1"/>
    </source>
</evidence>
<reference evidence="3 4" key="1">
    <citation type="submission" date="2023-06" db="EMBL/GenBank/DDBJ databases">
        <title>Antibody response to the Sneathia vaginalis cytopathogenic toxin A during pregnancy.</title>
        <authorList>
            <person name="Mccoy Z.T."/>
            <person name="Serrano M.G."/>
            <person name="Spaine K."/>
            <person name="Edwards D.J."/>
            <person name="Buck G.A."/>
            <person name="Jefferson K."/>
        </authorList>
    </citation>
    <scope>NUCLEOTIDE SEQUENCE [LARGE SCALE GENOMIC DNA]</scope>
    <source>
        <strain evidence="3 4">CCUG 42621</strain>
    </source>
</reference>
<sequence>MIEIDLPKLVGKGYGTFWNFKGRYRVVKGSRASKKSKTMALWLIYNIMKYPLANALVVRRVYSTLKNSCYSDLKWAIYRFRAEEYWRCTENPLTLTYLPTGQVILFRGLDNGLKLTSISVPKGVLNFVWLEESYELQKEEDFNLLDESIRGELPPDYFYSITLTLNPWSDKHWIKKRFFDKKSDNVLAMTTTYKCNEWIDENYKKMLEEMKEINPRRYQTAALGHWGITDGLIYENWQELEFDWREILRKSWDYKAIFGLDFGYSNDETAFFCGIINKETRELYVFDEIYKLRMQNREIYEAIKNKGFSKEQIFGDCAEPKSIDELKAYGLRRIKPSKKGRDSINNGIQFIQGYKIYVHPSCKNFINEISQYSWSKDKWGEPTNVPVDRNNHLMDAMRYALQEYIKRPNRLWFGI</sequence>
<dbReference type="PANTHER" id="PTHR39184">
    <property type="match status" value="1"/>
</dbReference>
<name>A0ABT7HKX3_9FUSO</name>
<dbReference type="HAMAP" id="MF_04145">
    <property type="entry name" value="TERL_SPP1"/>
    <property type="match status" value="1"/>
</dbReference>
<evidence type="ECO:0000259" key="2">
    <source>
        <dbReference type="Pfam" id="PF17288"/>
    </source>
</evidence>
<dbReference type="RefSeq" id="WP_285153082.1">
    <property type="nucleotide sequence ID" value="NZ_JASSPP010000007.1"/>
</dbReference>
<dbReference type="InterPro" id="IPR027417">
    <property type="entry name" value="P-loop_NTPase"/>
</dbReference>
<dbReference type="PANTHER" id="PTHR39184:SF1">
    <property type="entry name" value="PBSX PHAGE TERMINASE LARGE SUBUNIT"/>
    <property type="match status" value="1"/>
</dbReference>
<dbReference type="InterPro" id="IPR035413">
    <property type="entry name" value="Terminase_L_C"/>
</dbReference>
<dbReference type="InterPro" id="IPR052380">
    <property type="entry name" value="Viral_DNA_packaging_terminase"/>
</dbReference>